<dbReference type="PANTHER" id="PTHR32347">
    <property type="entry name" value="EFFLUX SYSTEM COMPONENT YKNX-RELATED"/>
    <property type="match status" value="1"/>
</dbReference>
<proteinExistence type="predicted"/>
<accession>A0A2N0AFE4</accession>
<dbReference type="OrthoDB" id="9791520at2"/>
<sequence length="291" mass="32209">MTKERLLEILNTKNTKIAIGVFLFLVLSFLILKKDPKPVEVSLVTQGVYKQILSVQGKTKIKELYTAYSPVNGVMRRIELHAGHNVTKGMTLVTVDWDIVKTVKANANGQILKVYRESAGPVAMGEKILDYGDITKIEVSAFILSEDMPDLDLNDKVLLTGFGDQTLEGKVSIIEPSAITKISSLGVEEQRVPISIEFIPPHGIGDGYELECKIILFEKPNAIVIPTSALFREDEKWVVFTIEKKRAKLRFVEVEHQSEGISMIKSGLNVGESVILYPGDTVVNGTKVVPE</sequence>
<name>A0A2N0AFE4_9LEPT</name>
<comment type="subcellular location">
    <subcellularLocation>
        <location evidence="1">Cell envelope</location>
    </subcellularLocation>
</comment>
<dbReference type="GO" id="GO:0030313">
    <property type="term" value="C:cell envelope"/>
    <property type="evidence" value="ECO:0007669"/>
    <property type="project" value="UniProtKB-SubCell"/>
</dbReference>
<reference evidence="4 5" key="1">
    <citation type="submission" date="2017-07" db="EMBL/GenBank/DDBJ databases">
        <title>Leptospira spp. isolated from tropical soils.</title>
        <authorList>
            <person name="Thibeaux R."/>
            <person name="Iraola G."/>
            <person name="Ferres I."/>
            <person name="Bierque E."/>
            <person name="Girault D."/>
            <person name="Soupe-Gilbert M.-E."/>
            <person name="Picardeau M."/>
            <person name="Goarant C."/>
        </authorList>
    </citation>
    <scope>NUCLEOTIDE SEQUENCE [LARGE SCALE GENOMIC DNA]</scope>
    <source>
        <strain evidence="4 5">FH2-B-A1</strain>
    </source>
</reference>
<protein>
    <recommendedName>
        <fullName evidence="3">YknX-like C-terminal permuted SH3-like domain-containing protein</fullName>
    </recommendedName>
</protein>
<dbReference type="InterPro" id="IPR050465">
    <property type="entry name" value="UPF0194_transport"/>
</dbReference>
<gene>
    <name evidence="4" type="ORF">CH364_18245</name>
</gene>
<dbReference type="Pfam" id="PF25989">
    <property type="entry name" value="YknX_C"/>
    <property type="match status" value="1"/>
</dbReference>
<dbReference type="InterPro" id="IPR011053">
    <property type="entry name" value="Single_hybrid_motif"/>
</dbReference>
<dbReference type="Proteomes" id="UP000232145">
    <property type="component" value="Unassembled WGS sequence"/>
</dbReference>
<evidence type="ECO:0000256" key="2">
    <source>
        <dbReference type="ARBA" id="ARBA00023054"/>
    </source>
</evidence>
<feature type="domain" description="YknX-like C-terminal permuted SH3-like" evidence="3">
    <location>
        <begin position="222"/>
        <end position="288"/>
    </location>
</feature>
<keyword evidence="2" id="KW-0175">Coiled coil</keyword>
<evidence type="ECO:0000313" key="4">
    <source>
        <dbReference type="EMBL" id="PJZ83016.1"/>
    </source>
</evidence>
<dbReference type="InterPro" id="IPR058637">
    <property type="entry name" value="YknX-like_C"/>
</dbReference>
<dbReference type="EMBL" id="NPDX01000008">
    <property type="protein sequence ID" value="PJZ83016.1"/>
    <property type="molecule type" value="Genomic_DNA"/>
</dbReference>
<organism evidence="4 5">
    <name type="scientific">Leptospira harrisiae</name>
    <dbReference type="NCBI Taxonomy" id="2023189"/>
    <lineage>
        <taxon>Bacteria</taxon>
        <taxon>Pseudomonadati</taxon>
        <taxon>Spirochaetota</taxon>
        <taxon>Spirochaetia</taxon>
        <taxon>Leptospirales</taxon>
        <taxon>Leptospiraceae</taxon>
        <taxon>Leptospira</taxon>
    </lineage>
</organism>
<dbReference type="Gene3D" id="2.40.420.20">
    <property type="match status" value="1"/>
</dbReference>
<comment type="caution">
    <text evidence="4">The sequence shown here is derived from an EMBL/GenBank/DDBJ whole genome shotgun (WGS) entry which is preliminary data.</text>
</comment>
<evidence type="ECO:0000313" key="5">
    <source>
        <dbReference type="Proteomes" id="UP000232145"/>
    </source>
</evidence>
<dbReference type="PANTHER" id="PTHR32347:SF29">
    <property type="entry name" value="UPF0194 MEMBRANE PROTEIN YBHG"/>
    <property type="match status" value="1"/>
</dbReference>
<dbReference type="RefSeq" id="WP_100745084.1">
    <property type="nucleotide sequence ID" value="NZ_NPDW01000004.1"/>
</dbReference>
<dbReference type="SUPFAM" id="SSF51230">
    <property type="entry name" value="Single hybrid motif"/>
    <property type="match status" value="1"/>
</dbReference>
<evidence type="ECO:0000256" key="1">
    <source>
        <dbReference type="ARBA" id="ARBA00004196"/>
    </source>
</evidence>
<dbReference type="AlphaFoldDB" id="A0A2N0AFE4"/>
<evidence type="ECO:0000259" key="3">
    <source>
        <dbReference type="Pfam" id="PF25989"/>
    </source>
</evidence>
<keyword evidence="5" id="KW-1185">Reference proteome</keyword>